<comment type="caution">
    <text evidence="1">The sequence shown here is derived from an EMBL/GenBank/DDBJ whole genome shotgun (WGS) entry which is preliminary data.</text>
</comment>
<protein>
    <submittedName>
        <fullName evidence="1">Uncharacterized protein</fullName>
    </submittedName>
</protein>
<evidence type="ECO:0000313" key="1">
    <source>
        <dbReference type="EMBL" id="GJN34132.1"/>
    </source>
</evidence>
<name>A0AAV5FHF8_ELECO</name>
<dbReference type="EMBL" id="BQKI01000085">
    <property type="protein sequence ID" value="GJN34132.1"/>
    <property type="molecule type" value="Genomic_DNA"/>
</dbReference>
<sequence length="121" mass="13878">MKRKAEKGEEMGSEPSLKERLQVLNLVGKEEEDLDFSEEIEELVKDVRWMAIFRIHTTKPFSHAALFNAMRAAWAAAKEIMFKEVKETLFSIGDLKASGPDGLRAIFYKHFCNMLGEELVQ</sequence>
<evidence type="ECO:0000313" key="2">
    <source>
        <dbReference type="Proteomes" id="UP001054889"/>
    </source>
</evidence>
<dbReference type="AlphaFoldDB" id="A0AAV5FHF8"/>
<organism evidence="1 2">
    <name type="scientific">Eleusine coracana subsp. coracana</name>
    <dbReference type="NCBI Taxonomy" id="191504"/>
    <lineage>
        <taxon>Eukaryota</taxon>
        <taxon>Viridiplantae</taxon>
        <taxon>Streptophyta</taxon>
        <taxon>Embryophyta</taxon>
        <taxon>Tracheophyta</taxon>
        <taxon>Spermatophyta</taxon>
        <taxon>Magnoliopsida</taxon>
        <taxon>Liliopsida</taxon>
        <taxon>Poales</taxon>
        <taxon>Poaceae</taxon>
        <taxon>PACMAD clade</taxon>
        <taxon>Chloridoideae</taxon>
        <taxon>Cynodonteae</taxon>
        <taxon>Eleusininae</taxon>
        <taxon>Eleusine</taxon>
    </lineage>
</organism>
<proteinExistence type="predicted"/>
<gene>
    <name evidence="1" type="primary">gb22774</name>
    <name evidence="1" type="ORF">PR202_gb22774</name>
</gene>
<keyword evidence="2" id="KW-1185">Reference proteome</keyword>
<reference evidence="1" key="1">
    <citation type="journal article" date="2018" name="DNA Res.">
        <title>Multiple hybrid de novo genome assembly of finger millet, an orphan allotetraploid crop.</title>
        <authorList>
            <person name="Hatakeyama M."/>
            <person name="Aluri S."/>
            <person name="Balachadran M.T."/>
            <person name="Sivarajan S.R."/>
            <person name="Patrignani A."/>
            <person name="Gruter S."/>
            <person name="Poveda L."/>
            <person name="Shimizu-Inatsugi R."/>
            <person name="Baeten J."/>
            <person name="Francoijs K.J."/>
            <person name="Nataraja K.N."/>
            <person name="Reddy Y.A.N."/>
            <person name="Phadnis S."/>
            <person name="Ravikumar R.L."/>
            <person name="Schlapbach R."/>
            <person name="Sreeman S.M."/>
            <person name="Shimizu K.K."/>
        </authorList>
    </citation>
    <scope>NUCLEOTIDE SEQUENCE</scope>
</reference>
<reference evidence="1" key="2">
    <citation type="submission" date="2021-12" db="EMBL/GenBank/DDBJ databases">
        <title>Resequencing data analysis of finger millet.</title>
        <authorList>
            <person name="Hatakeyama M."/>
            <person name="Aluri S."/>
            <person name="Balachadran M.T."/>
            <person name="Sivarajan S.R."/>
            <person name="Poveda L."/>
            <person name="Shimizu-Inatsugi R."/>
            <person name="Schlapbach R."/>
            <person name="Sreeman S.M."/>
            <person name="Shimizu K.K."/>
        </authorList>
    </citation>
    <scope>NUCLEOTIDE SEQUENCE</scope>
</reference>
<accession>A0AAV5FHF8</accession>
<dbReference type="Proteomes" id="UP001054889">
    <property type="component" value="Unassembled WGS sequence"/>
</dbReference>